<accession>A0A3N5DBF8</accession>
<reference evidence="2 3" key="1">
    <citation type="submission" date="2018-11" db="EMBL/GenBank/DDBJ databases">
        <title>Erythrobacter spongiae sp. nov., isolated from a marine sponge.</title>
        <authorList>
            <person name="Zhuang L."/>
            <person name="Luo L."/>
        </authorList>
    </citation>
    <scope>NUCLEOTIDE SEQUENCE [LARGE SCALE GENOMIC DNA]</scope>
    <source>
        <strain evidence="2 3">HN-E23</strain>
    </source>
</reference>
<comment type="caution">
    <text evidence="2">The sequence shown here is derived from an EMBL/GenBank/DDBJ whole genome shotgun (WGS) entry which is preliminary data.</text>
</comment>
<feature type="transmembrane region" description="Helical" evidence="1">
    <location>
        <begin position="92"/>
        <end position="112"/>
    </location>
</feature>
<dbReference type="RefSeq" id="WP_123881159.1">
    <property type="nucleotide sequence ID" value="NZ_RPFZ01000001.1"/>
</dbReference>
<keyword evidence="1" id="KW-0812">Transmembrane</keyword>
<gene>
    <name evidence="2" type="ORF">EG799_11015</name>
</gene>
<feature type="transmembrane region" description="Helical" evidence="1">
    <location>
        <begin position="60"/>
        <end position="85"/>
    </location>
</feature>
<evidence type="ECO:0000256" key="1">
    <source>
        <dbReference type="SAM" id="Phobius"/>
    </source>
</evidence>
<keyword evidence="1" id="KW-0472">Membrane</keyword>
<evidence type="ECO:0000313" key="2">
    <source>
        <dbReference type="EMBL" id="RPF72088.1"/>
    </source>
</evidence>
<sequence length="153" mass="16997">MATRFADRVTRGRFSRAPWHLWVVGVLALIWNGFSAYDYLMTQTQNASYMAAFTPAQLDYFYGFPAWMIAFWALGVWSATAGAVLLLARSRFALTAFVLGVVGLIGASVYHLTNPAPPGVMDGAGLVITIVIFISQIALIWYARRMRDRGVLR</sequence>
<organism evidence="2 3">
    <name type="scientific">Aurantiacibacter spongiae</name>
    <dbReference type="NCBI Taxonomy" id="2488860"/>
    <lineage>
        <taxon>Bacteria</taxon>
        <taxon>Pseudomonadati</taxon>
        <taxon>Pseudomonadota</taxon>
        <taxon>Alphaproteobacteria</taxon>
        <taxon>Sphingomonadales</taxon>
        <taxon>Erythrobacteraceae</taxon>
        <taxon>Aurantiacibacter</taxon>
    </lineage>
</organism>
<dbReference type="OrthoDB" id="5801787at2"/>
<dbReference type="AlphaFoldDB" id="A0A3N5DBF8"/>
<proteinExistence type="predicted"/>
<protein>
    <recommendedName>
        <fullName evidence="4">Sugar transporter</fullName>
    </recommendedName>
</protein>
<keyword evidence="3" id="KW-1185">Reference proteome</keyword>
<keyword evidence="1" id="KW-1133">Transmembrane helix</keyword>
<evidence type="ECO:0008006" key="4">
    <source>
        <dbReference type="Google" id="ProtNLM"/>
    </source>
</evidence>
<name>A0A3N5DBF8_9SPHN</name>
<dbReference type="EMBL" id="RPFZ01000001">
    <property type="protein sequence ID" value="RPF72088.1"/>
    <property type="molecule type" value="Genomic_DNA"/>
</dbReference>
<feature type="transmembrane region" description="Helical" evidence="1">
    <location>
        <begin position="21"/>
        <end position="40"/>
    </location>
</feature>
<evidence type="ECO:0000313" key="3">
    <source>
        <dbReference type="Proteomes" id="UP000275232"/>
    </source>
</evidence>
<feature type="transmembrane region" description="Helical" evidence="1">
    <location>
        <begin position="124"/>
        <end position="143"/>
    </location>
</feature>
<dbReference type="Proteomes" id="UP000275232">
    <property type="component" value="Unassembled WGS sequence"/>
</dbReference>